<dbReference type="PANTHER" id="PTHR42755">
    <property type="entry name" value="3-DEOXY-MANNO-OCTULOSONATE CYTIDYLYLTRANSFERASE"/>
    <property type="match status" value="1"/>
</dbReference>
<keyword evidence="8" id="KW-0472">Membrane</keyword>
<dbReference type="InterPro" id="IPR039901">
    <property type="entry name" value="Kdotransferase"/>
</dbReference>
<comment type="pathway">
    <text evidence="1 8">Bacterial outer membrane biogenesis; LPS core biosynthesis.</text>
</comment>
<evidence type="ECO:0000259" key="9">
    <source>
        <dbReference type="Pfam" id="PF04413"/>
    </source>
</evidence>
<dbReference type="Gene3D" id="3.40.50.2000">
    <property type="entry name" value="Glycogen Phosphorylase B"/>
    <property type="match status" value="1"/>
</dbReference>
<organism evidence="10 11">
    <name type="scientific">Segatella buccae</name>
    <dbReference type="NCBI Taxonomy" id="28126"/>
    <lineage>
        <taxon>Bacteria</taxon>
        <taxon>Pseudomonadati</taxon>
        <taxon>Bacteroidota</taxon>
        <taxon>Bacteroidia</taxon>
        <taxon>Bacteroidales</taxon>
        <taxon>Prevotellaceae</taxon>
        <taxon>Segatella</taxon>
    </lineage>
</organism>
<dbReference type="GO" id="GO:0009244">
    <property type="term" value="P:lipopolysaccharide core region biosynthetic process"/>
    <property type="evidence" value="ECO:0007669"/>
    <property type="project" value="UniProtKB-UniRule"/>
</dbReference>
<dbReference type="Proteomes" id="UP000255283">
    <property type="component" value="Unassembled WGS sequence"/>
</dbReference>
<dbReference type="Gene3D" id="3.40.50.11720">
    <property type="entry name" value="3-Deoxy-D-manno-octulosonic-acid transferase, N-terminal domain"/>
    <property type="match status" value="1"/>
</dbReference>
<evidence type="ECO:0000256" key="7">
    <source>
        <dbReference type="PIRSR" id="PIRSR639901-1"/>
    </source>
</evidence>
<keyword evidence="4 8" id="KW-0808">Transferase</keyword>
<dbReference type="InterPro" id="IPR038107">
    <property type="entry name" value="Glycos_transf_N_sf"/>
</dbReference>
<comment type="similarity">
    <text evidence="8">Belongs to the glycosyltransferase group 1 family.</text>
</comment>
<evidence type="ECO:0000256" key="4">
    <source>
        <dbReference type="ARBA" id="ARBA00022679"/>
    </source>
</evidence>
<comment type="catalytic activity">
    <reaction evidence="6 8">
        <text>lipid IVA (E. coli) + CMP-3-deoxy-beta-D-manno-octulosonate = alpha-Kdo-(2-&gt;6)-lipid IVA (E. coli) + CMP + H(+)</text>
        <dbReference type="Rhea" id="RHEA:28066"/>
        <dbReference type="ChEBI" id="CHEBI:15378"/>
        <dbReference type="ChEBI" id="CHEBI:58603"/>
        <dbReference type="ChEBI" id="CHEBI:60364"/>
        <dbReference type="ChEBI" id="CHEBI:60377"/>
        <dbReference type="ChEBI" id="CHEBI:85987"/>
        <dbReference type="EC" id="2.4.99.12"/>
    </reaction>
</comment>
<dbReference type="GO" id="GO:0009245">
    <property type="term" value="P:lipid A biosynthetic process"/>
    <property type="evidence" value="ECO:0007669"/>
    <property type="project" value="TreeGrafter"/>
</dbReference>
<accession>A0AAQ1ZJU7</accession>
<evidence type="ECO:0000256" key="5">
    <source>
        <dbReference type="ARBA" id="ARBA00031445"/>
    </source>
</evidence>
<keyword evidence="8" id="KW-1133">Transmembrane helix</keyword>
<reference evidence="10 11" key="1">
    <citation type="submission" date="2018-06" db="EMBL/GenBank/DDBJ databases">
        <authorList>
            <consortium name="Pathogen Informatics"/>
            <person name="Doyle S."/>
        </authorList>
    </citation>
    <scope>NUCLEOTIDE SEQUENCE [LARGE SCALE GENOMIC DNA]</scope>
    <source>
        <strain evidence="10 11">NCTC13063</strain>
    </source>
</reference>
<evidence type="ECO:0000256" key="2">
    <source>
        <dbReference type="ARBA" id="ARBA00012621"/>
    </source>
</evidence>
<keyword evidence="8" id="KW-0812">Transmembrane</keyword>
<name>A0AAQ1ZJU7_9BACT</name>
<dbReference type="EMBL" id="UGTJ01000001">
    <property type="protein sequence ID" value="SUB80622.1"/>
    <property type="molecule type" value="Genomic_DNA"/>
</dbReference>
<dbReference type="InterPro" id="IPR007507">
    <property type="entry name" value="Glycos_transf_N"/>
</dbReference>
<dbReference type="AlphaFoldDB" id="A0AAQ1ZJU7"/>
<keyword evidence="10" id="KW-0328">Glycosyltransferase</keyword>
<dbReference type="GO" id="GO:0005886">
    <property type="term" value="C:plasma membrane"/>
    <property type="evidence" value="ECO:0007669"/>
    <property type="project" value="UniProtKB-SubCell"/>
</dbReference>
<dbReference type="GO" id="GO:0043842">
    <property type="term" value="F:Kdo transferase activity"/>
    <property type="evidence" value="ECO:0007669"/>
    <property type="project" value="UniProtKB-EC"/>
</dbReference>
<keyword evidence="8" id="KW-0448">Lipopolysaccharide biosynthesis</keyword>
<gene>
    <name evidence="10" type="primary">waaA</name>
    <name evidence="10" type="ORF">NCTC13063_01913</name>
</gene>
<keyword evidence="8" id="KW-1003">Cell membrane</keyword>
<evidence type="ECO:0000256" key="3">
    <source>
        <dbReference type="ARBA" id="ARBA00019077"/>
    </source>
</evidence>
<comment type="caution">
    <text evidence="10">The sequence shown here is derived from an EMBL/GenBank/DDBJ whole genome shotgun (WGS) entry which is preliminary data.</text>
</comment>
<evidence type="ECO:0000256" key="6">
    <source>
        <dbReference type="ARBA" id="ARBA00049183"/>
    </source>
</evidence>
<evidence type="ECO:0000313" key="11">
    <source>
        <dbReference type="Proteomes" id="UP000255283"/>
    </source>
</evidence>
<dbReference type="PANTHER" id="PTHR42755:SF1">
    <property type="entry name" value="3-DEOXY-D-MANNO-OCTULOSONIC ACID TRANSFERASE, MITOCHONDRIAL-RELATED"/>
    <property type="match status" value="1"/>
</dbReference>
<evidence type="ECO:0000256" key="1">
    <source>
        <dbReference type="ARBA" id="ARBA00004713"/>
    </source>
</evidence>
<feature type="active site" description="Proton acceptor" evidence="7">
    <location>
        <position position="57"/>
    </location>
</feature>
<proteinExistence type="inferred from homology"/>
<evidence type="ECO:0000256" key="8">
    <source>
        <dbReference type="RuleBase" id="RU365103"/>
    </source>
</evidence>
<sequence length="434" mass="49386">MYNLIIYIYLLGVAVASLFSKKVRKMWRGERRAFDVLRSKVESEARYVWFHAASLGEFEQGRPLMERIRREHPEYKILLTFFSPSGYEVRKDYSGADIICYLPLDTPLNAIRFLRLVRPVMAFFIKYEFWYNYLHILKHRQVPAYSVSSIFRPDQVFFKWYGRQYAAVLRCFTRFFVQNEESRRLLSSIGIDNVVVSGDTRFDRVLQIKEASKQLPIVERFVQGGLSDTPPVAASSQLSAPENLTPTTHHPSPVFVAGSSWLPDEEIFLKYFNLHPEWKLIIAPHVIGEEHLRQIVALIGEGRKVVRYTHTTEEEAATADVLIIDCFGLLSSIYRYGCVAYVGGGFGVGIHNVLEAAVWDIPVVFGPNNKHFQEAQGLLAVKGGFQIIGDEDFAALIDRFCADREALRRAGEEAGRFVKSRSGASDIILSGISL</sequence>
<dbReference type="Pfam" id="PF04413">
    <property type="entry name" value="Glycos_transf_N"/>
    <property type="match status" value="1"/>
</dbReference>
<feature type="domain" description="3-deoxy-D-manno-octulosonic-acid transferase N-terminal" evidence="9">
    <location>
        <begin position="39"/>
        <end position="203"/>
    </location>
</feature>
<comment type="function">
    <text evidence="8">Involved in lipopolysaccharide (LPS) biosynthesis. Catalyzes the transfer of 3-deoxy-D-manno-octulosonate (Kdo) residue(s) from CMP-Kdo to lipid IV(A), the tetraacyldisaccharide-1,4'-bisphosphate precursor of lipid A.</text>
</comment>
<protein>
    <recommendedName>
        <fullName evidence="3 8">3-deoxy-D-manno-octulosonic acid transferase</fullName>
        <shortName evidence="8">Kdo transferase</shortName>
        <ecNumber evidence="2 8">2.4.99.12</ecNumber>
    </recommendedName>
    <alternativeName>
        <fullName evidence="5 8">Lipid IV(A) 3-deoxy-D-manno-octulosonic acid transferase</fullName>
    </alternativeName>
</protein>
<comment type="subcellular location">
    <subcellularLocation>
        <location evidence="8">Cell membrane</location>
    </subcellularLocation>
</comment>
<dbReference type="RefSeq" id="WP_115153982.1">
    <property type="nucleotide sequence ID" value="NZ_DBFWLE010000022.1"/>
</dbReference>
<evidence type="ECO:0000313" key="10">
    <source>
        <dbReference type="EMBL" id="SUB80622.1"/>
    </source>
</evidence>
<feature type="transmembrane region" description="Helical" evidence="8">
    <location>
        <begin position="6"/>
        <end position="23"/>
    </location>
</feature>
<dbReference type="EC" id="2.4.99.12" evidence="2 8"/>